<organism evidence="1 2">
    <name type="scientific">Umboniibacter marinipuniceus</name>
    <dbReference type="NCBI Taxonomy" id="569599"/>
    <lineage>
        <taxon>Bacteria</taxon>
        <taxon>Pseudomonadati</taxon>
        <taxon>Pseudomonadota</taxon>
        <taxon>Gammaproteobacteria</taxon>
        <taxon>Cellvibrionales</taxon>
        <taxon>Cellvibrionaceae</taxon>
        <taxon>Umboniibacter</taxon>
    </lineage>
</organism>
<name>A0A3M0ADA4_9GAMM</name>
<dbReference type="SUPFAM" id="SSF54637">
    <property type="entry name" value="Thioesterase/thiol ester dehydrase-isomerase"/>
    <property type="match status" value="1"/>
</dbReference>
<proteinExistence type="predicted"/>
<protein>
    <submittedName>
        <fullName evidence="1">Putative hotdog family 3-hydroxylacyl-ACP dehydratase</fullName>
    </submittedName>
</protein>
<reference evidence="1 2" key="1">
    <citation type="submission" date="2018-10" db="EMBL/GenBank/DDBJ databases">
        <title>Genomic Encyclopedia of Type Strains, Phase IV (KMG-IV): sequencing the most valuable type-strain genomes for metagenomic binning, comparative biology and taxonomic classification.</title>
        <authorList>
            <person name="Goeker M."/>
        </authorList>
    </citation>
    <scope>NUCLEOTIDE SEQUENCE [LARGE SCALE GENOMIC DNA]</scope>
    <source>
        <strain evidence="1 2">DSM 25080</strain>
    </source>
</reference>
<gene>
    <name evidence="1" type="ORF">DFR27_0436</name>
</gene>
<dbReference type="OrthoDB" id="9800188at2"/>
<dbReference type="InterPro" id="IPR016776">
    <property type="entry name" value="ApeP-like_dehydratase"/>
</dbReference>
<dbReference type="Gene3D" id="3.10.129.10">
    <property type="entry name" value="Hotdog Thioesterase"/>
    <property type="match status" value="1"/>
</dbReference>
<dbReference type="InterPro" id="IPR029069">
    <property type="entry name" value="HotDog_dom_sf"/>
</dbReference>
<accession>A0A3M0ADA4</accession>
<dbReference type="Proteomes" id="UP000267187">
    <property type="component" value="Unassembled WGS sequence"/>
</dbReference>
<dbReference type="RefSeq" id="WP_121875816.1">
    <property type="nucleotide sequence ID" value="NZ_REFJ01000001.1"/>
</dbReference>
<dbReference type="AlphaFoldDB" id="A0A3M0ADA4"/>
<evidence type="ECO:0000313" key="1">
    <source>
        <dbReference type="EMBL" id="RMA82487.1"/>
    </source>
</evidence>
<evidence type="ECO:0000313" key="2">
    <source>
        <dbReference type="Proteomes" id="UP000267187"/>
    </source>
</evidence>
<sequence length="144" mass="15891">MLSKAQTAQLLPHEAPMIFIDQGVEMGADFAVSVTTLDETHFAAVNGEIPAYIGMEMMAQTVALWGGYRDQLAGVKPTGGFLLGTRRYQTEVDHLPTNRPLYTRVKEDLVGHNGLSSFCCEIRAEDQLICSARINVFKPTDEDE</sequence>
<comment type="caution">
    <text evidence="1">The sequence shown here is derived from an EMBL/GenBank/DDBJ whole genome shotgun (WGS) entry which is preliminary data.</text>
</comment>
<keyword evidence="2" id="KW-1185">Reference proteome</keyword>
<dbReference type="Pfam" id="PF22817">
    <property type="entry name" value="ApeP-like"/>
    <property type="match status" value="1"/>
</dbReference>
<dbReference type="PIRSF" id="PIRSF020565">
    <property type="entry name" value="3Ho_Ac_ACP_DH_prd"/>
    <property type="match status" value="1"/>
</dbReference>
<dbReference type="EMBL" id="REFJ01000001">
    <property type="protein sequence ID" value="RMA82487.1"/>
    <property type="molecule type" value="Genomic_DNA"/>
</dbReference>